<reference evidence="2 3" key="2">
    <citation type="submission" date="2018-06" db="EMBL/GenBank/DDBJ databases">
        <title>Marinobactersediminissp. nov, a moderately halophilic bacterium isolated from marine solar saltern.</title>
        <authorList>
            <person name="Zhang Y."/>
        </authorList>
    </citation>
    <scope>NUCLEOTIDE SEQUENCE [LARGE SCALE GENOMIC DNA]</scope>
    <source>
        <strain evidence="2 3">F01</strain>
    </source>
</reference>
<dbReference type="AlphaFoldDB" id="A0A2V3ZU46"/>
<organism evidence="2 3">
    <name type="scientific">Marinobacter vulgaris</name>
    <dbReference type="NCBI Taxonomy" id="1928331"/>
    <lineage>
        <taxon>Bacteria</taxon>
        <taxon>Pseudomonadati</taxon>
        <taxon>Pseudomonadota</taxon>
        <taxon>Gammaproteobacteria</taxon>
        <taxon>Pseudomonadales</taxon>
        <taxon>Marinobacteraceae</taxon>
        <taxon>Marinobacter</taxon>
    </lineage>
</organism>
<evidence type="ECO:0000313" key="3">
    <source>
        <dbReference type="Proteomes" id="UP000253987"/>
    </source>
</evidence>
<name>A0A2V3ZU46_9GAMM</name>
<feature type="coiled-coil region" evidence="1">
    <location>
        <begin position="17"/>
        <end position="44"/>
    </location>
</feature>
<accession>A0A2V3ZU46</accession>
<dbReference type="RefSeq" id="WP_114614509.1">
    <property type="nucleotide sequence ID" value="NZ_VMBE01000014.1"/>
</dbReference>
<dbReference type="Proteomes" id="UP000253987">
    <property type="component" value="Unassembled WGS sequence"/>
</dbReference>
<comment type="caution">
    <text evidence="2">The sequence shown here is derived from an EMBL/GenBank/DDBJ whole genome shotgun (WGS) entry which is preliminary data.</text>
</comment>
<keyword evidence="1" id="KW-0175">Coiled coil</keyword>
<gene>
    <name evidence="2" type="ORF">DIT71_17450</name>
</gene>
<reference evidence="3" key="1">
    <citation type="submission" date="2018-05" db="EMBL/GenBank/DDBJ databases">
        <authorList>
            <person name="Lu D."/>
        </authorList>
    </citation>
    <scope>NUCLEOTIDE SEQUENCE [LARGE SCALE GENOMIC DNA]</scope>
    <source>
        <strain evidence="3">F01</strain>
    </source>
</reference>
<dbReference type="EMBL" id="QFWX01000015">
    <property type="protein sequence ID" value="PXX88366.1"/>
    <property type="molecule type" value="Genomic_DNA"/>
</dbReference>
<evidence type="ECO:0000313" key="2">
    <source>
        <dbReference type="EMBL" id="PXX88366.1"/>
    </source>
</evidence>
<evidence type="ECO:0000256" key="1">
    <source>
        <dbReference type="SAM" id="Coils"/>
    </source>
</evidence>
<protein>
    <submittedName>
        <fullName evidence="2">Uncharacterized protein</fullName>
    </submittedName>
</protein>
<proteinExistence type="predicted"/>
<sequence>MPDTLLLNSKKSTVEIADQYAVAAEETRREQQKWQEQLERMRIAEDAKLREESFSKGTEALESLIADWGRARATESFFDELEQQVDFPQSMTETI</sequence>
<keyword evidence="3" id="KW-1185">Reference proteome</keyword>